<dbReference type="AlphaFoldDB" id="A0A645EBW4"/>
<sequence>MTVLVDQTGQVFLKAGTVHTLKVVFNFLIQQLDDQSFVVSAQLVQHGNLKGKVKMLVDGFHDQKSLFCHESVRAIH</sequence>
<protein>
    <submittedName>
        <fullName evidence="1">Uncharacterized protein</fullName>
    </submittedName>
</protein>
<proteinExistence type="predicted"/>
<name>A0A645EBW4_9ZZZZ</name>
<accession>A0A645EBW4</accession>
<dbReference type="EMBL" id="VSSQ01045431">
    <property type="protein sequence ID" value="MPM99330.1"/>
    <property type="molecule type" value="Genomic_DNA"/>
</dbReference>
<reference evidence="1" key="1">
    <citation type="submission" date="2019-08" db="EMBL/GenBank/DDBJ databases">
        <authorList>
            <person name="Kucharzyk K."/>
            <person name="Murdoch R.W."/>
            <person name="Higgins S."/>
            <person name="Loffler F."/>
        </authorList>
    </citation>
    <scope>NUCLEOTIDE SEQUENCE</scope>
</reference>
<evidence type="ECO:0000313" key="1">
    <source>
        <dbReference type="EMBL" id="MPM99330.1"/>
    </source>
</evidence>
<organism evidence="1">
    <name type="scientific">bioreactor metagenome</name>
    <dbReference type="NCBI Taxonomy" id="1076179"/>
    <lineage>
        <taxon>unclassified sequences</taxon>
        <taxon>metagenomes</taxon>
        <taxon>ecological metagenomes</taxon>
    </lineage>
</organism>
<comment type="caution">
    <text evidence="1">The sequence shown here is derived from an EMBL/GenBank/DDBJ whole genome shotgun (WGS) entry which is preliminary data.</text>
</comment>
<gene>
    <name evidence="1" type="ORF">SDC9_146521</name>
</gene>